<dbReference type="EMBL" id="AP028918">
    <property type="protein sequence ID" value="BES99100.1"/>
    <property type="molecule type" value="Genomic_DNA"/>
</dbReference>
<dbReference type="Pfam" id="PF06585">
    <property type="entry name" value="JHBP"/>
    <property type="match status" value="1"/>
</dbReference>
<keyword evidence="3" id="KW-1185">Reference proteome</keyword>
<dbReference type="SMART" id="SM00700">
    <property type="entry name" value="JHBP"/>
    <property type="match status" value="1"/>
</dbReference>
<feature type="chain" id="PRO_5045193790" evidence="1">
    <location>
        <begin position="17"/>
        <end position="242"/>
    </location>
</feature>
<organism evidence="2 3">
    <name type="scientific">Nesidiocoris tenuis</name>
    <dbReference type="NCBI Taxonomy" id="355587"/>
    <lineage>
        <taxon>Eukaryota</taxon>
        <taxon>Metazoa</taxon>
        <taxon>Ecdysozoa</taxon>
        <taxon>Arthropoda</taxon>
        <taxon>Hexapoda</taxon>
        <taxon>Insecta</taxon>
        <taxon>Pterygota</taxon>
        <taxon>Neoptera</taxon>
        <taxon>Paraneoptera</taxon>
        <taxon>Hemiptera</taxon>
        <taxon>Heteroptera</taxon>
        <taxon>Panheteroptera</taxon>
        <taxon>Cimicomorpha</taxon>
        <taxon>Miridae</taxon>
        <taxon>Dicyphina</taxon>
        <taxon>Nesidiocoris</taxon>
    </lineage>
</organism>
<feature type="signal peptide" evidence="1">
    <location>
        <begin position="1"/>
        <end position="16"/>
    </location>
</feature>
<name>A0ABN7B3X6_9HEMI</name>
<gene>
    <name evidence="2" type="ORF">NTJ_11916</name>
</gene>
<reference evidence="2 3" key="1">
    <citation type="submission" date="2023-09" db="EMBL/GenBank/DDBJ databases">
        <title>Nesidiocoris tenuis whole genome shotgun sequence.</title>
        <authorList>
            <person name="Shibata T."/>
            <person name="Shimoda M."/>
            <person name="Kobayashi T."/>
            <person name="Uehara T."/>
        </authorList>
    </citation>
    <scope>NUCLEOTIDE SEQUENCE [LARGE SCALE GENOMIC DNA]</scope>
    <source>
        <strain evidence="2 3">Japan</strain>
    </source>
</reference>
<dbReference type="Gene3D" id="3.15.10.30">
    <property type="entry name" value="Haemolymph juvenile hormone binding protein"/>
    <property type="match status" value="1"/>
</dbReference>
<protein>
    <submittedName>
        <fullName evidence="2">JHBP</fullName>
    </submittedName>
</protein>
<dbReference type="InterPro" id="IPR010562">
    <property type="entry name" value="Haemolymph_juvenile_hormone-bd"/>
</dbReference>
<evidence type="ECO:0000313" key="3">
    <source>
        <dbReference type="Proteomes" id="UP001307889"/>
    </source>
</evidence>
<dbReference type="PANTHER" id="PTHR11008:SF32">
    <property type="entry name" value="CIRCADIAN CLOCK-CONTROLLED PROTEIN DAYWAKE-RELATED"/>
    <property type="match status" value="1"/>
</dbReference>
<evidence type="ECO:0000313" key="2">
    <source>
        <dbReference type="EMBL" id="BES99100.1"/>
    </source>
</evidence>
<evidence type="ECO:0000256" key="1">
    <source>
        <dbReference type="SAM" id="SignalP"/>
    </source>
</evidence>
<sequence length="242" mass="27169">MQRVLLFLAALAVCHGANLPSNWPTCKLTDPKYSQCLKTAIQKVLPDLVKGQPKLGVSPIDPLRFESIRIDQGKGPVSIDLHFKNLDVFGTKDVIIESVENDWKSLTANVSIPLLRGKGQYKIDGKVLVLPITGEGTCDLHLENFKANLKFSLKEKKVGSKVYYHVDNLQIDIDCNPLRVQLNNLFNGNKQLGDVMNTFLNENWREIFNELKPAISSAFAEACRQLSNRLFSRVPKNQLNPL</sequence>
<accession>A0ABN7B3X6</accession>
<dbReference type="Proteomes" id="UP001307889">
    <property type="component" value="Chromosome 10"/>
</dbReference>
<keyword evidence="1" id="KW-0732">Signal</keyword>
<dbReference type="InterPro" id="IPR038606">
    <property type="entry name" value="To_sf"/>
</dbReference>
<proteinExistence type="predicted"/>
<dbReference type="PANTHER" id="PTHR11008">
    <property type="entry name" value="PROTEIN TAKEOUT-LIKE PROTEIN"/>
    <property type="match status" value="1"/>
</dbReference>